<dbReference type="AlphaFoldDB" id="A0AAV9J3D5"/>
<keyword evidence="1" id="KW-0812">Transmembrane</keyword>
<name>A0AAV9J3D5_9PEZI</name>
<gene>
    <name evidence="2" type="ORF">LTR36_010960</name>
</gene>
<evidence type="ECO:0000313" key="2">
    <source>
        <dbReference type="EMBL" id="KAK4539397.1"/>
    </source>
</evidence>
<feature type="transmembrane region" description="Helical" evidence="1">
    <location>
        <begin position="46"/>
        <end position="72"/>
    </location>
</feature>
<organism evidence="2 3">
    <name type="scientific">Oleoguttula mirabilis</name>
    <dbReference type="NCBI Taxonomy" id="1507867"/>
    <lineage>
        <taxon>Eukaryota</taxon>
        <taxon>Fungi</taxon>
        <taxon>Dikarya</taxon>
        <taxon>Ascomycota</taxon>
        <taxon>Pezizomycotina</taxon>
        <taxon>Dothideomycetes</taxon>
        <taxon>Dothideomycetidae</taxon>
        <taxon>Mycosphaerellales</taxon>
        <taxon>Teratosphaeriaceae</taxon>
        <taxon>Oleoguttula</taxon>
    </lineage>
</organism>
<evidence type="ECO:0000256" key="1">
    <source>
        <dbReference type="SAM" id="Phobius"/>
    </source>
</evidence>
<keyword evidence="1" id="KW-0472">Membrane</keyword>
<keyword evidence="3" id="KW-1185">Reference proteome</keyword>
<dbReference type="EMBL" id="JAVFHQ010000096">
    <property type="protein sequence ID" value="KAK4539397.1"/>
    <property type="molecule type" value="Genomic_DNA"/>
</dbReference>
<dbReference type="Proteomes" id="UP001324427">
    <property type="component" value="Unassembled WGS sequence"/>
</dbReference>
<reference evidence="2 3" key="1">
    <citation type="submission" date="2021-11" db="EMBL/GenBank/DDBJ databases">
        <title>Black yeast isolated from Biological Soil Crust.</title>
        <authorList>
            <person name="Kurbessoian T."/>
        </authorList>
    </citation>
    <scope>NUCLEOTIDE SEQUENCE [LARGE SCALE GENOMIC DNA]</scope>
    <source>
        <strain evidence="2 3">CCFEE 5522</strain>
    </source>
</reference>
<protein>
    <submittedName>
        <fullName evidence="2">Uncharacterized protein</fullName>
    </submittedName>
</protein>
<evidence type="ECO:0000313" key="3">
    <source>
        <dbReference type="Proteomes" id="UP001324427"/>
    </source>
</evidence>
<keyword evidence="1" id="KW-1133">Transmembrane helix</keyword>
<accession>A0AAV9J3D5</accession>
<sequence>MTSVPRDPAFWKRFSYAVHMDEEKAPEVQQSDSWLGRQQRKRSRRASYICCAFWIFFLLFIAGVVAVVIWLLKSGVLKNVKIGGSSETADQAADPNSAVSSSGKRDVGDLVVEGVLGEAASRLLRLRYRGS</sequence>
<comment type="caution">
    <text evidence="2">The sequence shown here is derived from an EMBL/GenBank/DDBJ whole genome shotgun (WGS) entry which is preliminary data.</text>
</comment>
<proteinExistence type="predicted"/>